<accession>A0AAV4C4T9</accession>
<feature type="transmembrane region" description="Helical" evidence="5">
    <location>
        <begin position="287"/>
        <end position="313"/>
    </location>
</feature>
<feature type="domain" description="Ig-like" evidence="7">
    <location>
        <begin position="30"/>
        <end position="122"/>
    </location>
</feature>
<keyword evidence="9" id="KW-1185">Reference proteome</keyword>
<dbReference type="InterPro" id="IPR007110">
    <property type="entry name" value="Ig-like_dom"/>
</dbReference>
<dbReference type="InterPro" id="IPR052598">
    <property type="entry name" value="IgSF_CEA-related"/>
</dbReference>
<dbReference type="InterPro" id="IPR013098">
    <property type="entry name" value="Ig_I-set"/>
</dbReference>
<evidence type="ECO:0000256" key="5">
    <source>
        <dbReference type="SAM" id="Phobius"/>
    </source>
</evidence>
<evidence type="ECO:0000313" key="9">
    <source>
        <dbReference type="Proteomes" id="UP000735302"/>
    </source>
</evidence>
<evidence type="ECO:0000259" key="7">
    <source>
        <dbReference type="PROSITE" id="PS50835"/>
    </source>
</evidence>
<protein>
    <submittedName>
        <fullName evidence="8">Basigin</fullName>
    </submittedName>
</protein>
<dbReference type="InterPro" id="IPR003598">
    <property type="entry name" value="Ig_sub2"/>
</dbReference>
<feature type="chain" id="PRO_5043360371" evidence="6">
    <location>
        <begin position="23"/>
        <end position="320"/>
    </location>
</feature>
<evidence type="ECO:0000256" key="3">
    <source>
        <dbReference type="ARBA" id="ARBA00023180"/>
    </source>
</evidence>
<keyword evidence="3" id="KW-0325">Glycoprotein</keyword>
<keyword evidence="4" id="KW-0393">Immunoglobulin domain</keyword>
<evidence type="ECO:0000256" key="6">
    <source>
        <dbReference type="SAM" id="SignalP"/>
    </source>
</evidence>
<sequence length="320" mass="36168">MMFHALLCAVFAAAIELSNSNAEVSLMIEPADRKLLVSEGEQQKLVCKAIFPNKNDQVIWQLAHNQDGNITLKIPEAELVDGRYKKTTEVIFLKFSAAYAGKYRCTYIPFGASSPTHTSTIELVSVSAQRSDIAYNVGIESVSLYCIFSLEDAKFSQWLKNNETLEKGDKYDILEGNHSLVIKKLAGPLVLDMDDSIDVVEDDTVNIDCDVKGWPIPEVEWWFNDEEKLEASSFVSFEEYEGVKGARLVLTGVTFDYDGMYECRAYSAQFNETSKKSIKLRVKDDLFWLWPFLSSVGTILGVLLAIVLIYLYLKKIKREM</sequence>
<keyword evidence="5" id="KW-0812">Transmembrane</keyword>
<dbReference type="SMART" id="SM00409">
    <property type="entry name" value="IG"/>
    <property type="match status" value="2"/>
</dbReference>
<keyword evidence="2" id="KW-1015">Disulfide bond</keyword>
<keyword evidence="5" id="KW-1133">Transmembrane helix</keyword>
<name>A0AAV4C4T9_9GAST</name>
<evidence type="ECO:0000313" key="8">
    <source>
        <dbReference type="EMBL" id="GFO26392.1"/>
    </source>
</evidence>
<feature type="domain" description="Ig-like" evidence="7">
    <location>
        <begin position="188"/>
        <end position="279"/>
    </location>
</feature>
<dbReference type="SUPFAM" id="SSF48726">
    <property type="entry name" value="Immunoglobulin"/>
    <property type="match status" value="1"/>
</dbReference>
<keyword evidence="1 6" id="KW-0732">Signal</keyword>
<dbReference type="SMART" id="SM00408">
    <property type="entry name" value="IGc2"/>
    <property type="match status" value="1"/>
</dbReference>
<dbReference type="Pfam" id="PF07679">
    <property type="entry name" value="I-set"/>
    <property type="match status" value="1"/>
</dbReference>
<dbReference type="Gene3D" id="2.60.40.10">
    <property type="entry name" value="Immunoglobulins"/>
    <property type="match status" value="1"/>
</dbReference>
<dbReference type="PANTHER" id="PTHR44337:SF8">
    <property type="entry name" value="IMMUNOGLOBULIN SUBTYPE DOMAIN-CONTAINING PROTEIN"/>
    <property type="match status" value="1"/>
</dbReference>
<evidence type="ECO:0000256" key="4">
    <source>
        <dbReference type="ARBA" id="ARBA00023319"/>
    </source>
</evidence>
<dbReference type="PROSITE" id="PS50835">
    <property type="entry name" value="IG_LIKE"/>
    <property type="match status" value="2"/>
</dbReference>
<dbReference type="Proteomes" id="UP000735302">
    <property type="component" value="Unassembled WGS sequence"/>
</dbReference>
<dbReference type="EMBL" id="BLXT01005830">
    <property type="protein sequence ID" value="GFO26392.1"/>
    <property type="molecule type" value="Genomic_DNA"/>
</dbReference>
<dbReference type="InterPro" id="IPR003599">
    <property type="entry name" value="Ig_sub"/>
</dbReference>
<comment type="caution">
    <text evidence="8">The sequence shown here is derived from an EMBL/GenBank/DDBJ whole genome shotgun (WGS) entry which is preliminary data.</text>
</comment>
<evidence type="ECO:0000256" key="1">
    <source>
        <dbReference type="ARBA" id="ARBA00022729"/>
    </source>
</evidence>
<dbReference type="PANTHER" id="PTHR44337">
    <property type="entry name" value="CARCINOEMBRYONIC ANTIGEN-RELATED CELL ADHESION MOLECULE 8"/>
    <property type="match status" value="1"/>
</dbReference>
<keyword evidence="5" id="KW-0472">Membrane</keyword>
<dbReference type="InterPro" id="IPR036179">
    <property type="entry name" value="Ig-like_dom_sf"/>
</dbReference>
<reference evidence="8 9" key="1">
    <citation type="journal article" date="2021" name="Elife">
        <title>Chloroplast acquisition without the gene transfer in kleptoplastic sea slugs, Plakobranchus ocellatus.</title>
        <authorList>
            <person name="Maeda T."/>
            <person name="Takahashi S."/>
            <person name="Yoshida T."/>
            <person name="Shimamura S."/>
            <person name="Takaki Y."/>
            <person name="Nagai Y."/>
            <person name="Toyoda A."/>
            <person name="Suzuki Y."/>
            <person name="Arimoto A."/>
            <person name="Ishii H."/>
            <person name="Satoh N."/>
            <person name="Nishiyama T."/>
            <person name="Hasebe M."/>
            <person name="Maruyama T."/>
            <person name="Minagawa J."/>
            <person name="Obokata J."/>
            <person name="Shigenobu S."/>
        </authorList>
    </citation>
    <scope>NUCLEOTIDE SEQUENCE [LARGE SCALE GENOMIC DNA]</scope>
</reference>
<dbReference type="InterPro" id="IPR013783">
    <property type="entry name" value="Ig-like_fold"/>
</dbReference>
<proteinExistence type="predicted"/>
<organism evidence="8 9">
    <name type="scientific">Plakobranchus ocellatus</name>
    <dbReference type="NCBI Taxonomy" id="259542"/>
    <lineage>
        <taxon>Eukaryota</taxon>
        <taxon>Metazoa</taxon>
        <taxon>Spiralia</taxon>
        <taxon>Lophotrochozoa</taxon>
        <taxon>Mollusca</taxon>
        <taxon>Gastropoda</taxon>
        <taxon>Heterobranchia</taxon>
        <taxon>Euthyneura</taxon>
        <taxon>Panpulmonata</taxon>
        <taxon>Sacoglossa</taxon>
        <taxon>Placobranchoidea</taxon>
        <taxon>Plakobranchidae</taxon>
        <taxon>Plakobranchus</taxon>
    </lineage>
</organism>
<dbReference type="AlphaFoldDB" id="A0AAV4C4T9"/>
<gene>
    <name evidence="8" type="ORF">PoB_005289700</name>
</gene>
<feature type="signal peptide" evidence="6">
    <location>
        <begin position="1"/>
        <end position="22"/>
    </location>
</feature>
<evidence type="ECO:0000256" key="2">
    <source>
        <dbReference type="ARBA" id="ARBA00023157"/>
    </source>
</evidence>